<evidence type="ECO:0008006" key="5">
    <source>
        <dbReference type="Google" id="ProtNLM"/>
    </source>
</evidence>
<gene>
    <name evidence="2" type="ORF">CEE55_16820</name>
    <name evidence="1" type="ORF">STNY_R10220</name>
</gene>
<evidence type="ECO:0000313" key="3">
    <source>
        <dbReference type="Proteomes" id="UP000197904"/>
    </source>
</evidence>
<dbReference type="EMBL" id="AP024684">
    <property type="protein sequence ID" value="BCX42842.1"/>
    <property type="molecule type" value="Genomic_DNA"/>
</dbReference>
<dbReference type="AlphaFoldDB" id="A0A246KVM8"/>
<dbReference type="RefSeq" id="WP_049469203.1">
    <property type="nucleotide sequence ID" value="NZ_AP024684.1"/>
</dbReference>
<organism evidence="2 3">
    <name type="scientific">Stenotrophomonas pavanii</name>
    <dbReference type="NCBI Taxonomy" id="487698"/>
    <lineage>
        <taxon>Bacteria</taxon>
        <taxon>Pseudomonadati</taxon>
        <taxon>Pseudomonadota</taxon>
        <taxon>Gammaproteobacteria</taxon>
        <taxon>Lysobacterales</taxon>
        <taxon>Lysobacteraceae</taxon>
        <taxon>Stenotrophomonas</taxon>
    </lineage>
</organism>
<dbReference type="Proteomes" id="UP000825066">
    <property type="component" value="Chromosome"/>
</dbReference>
<evidence type="ECO:0000313" key="1">
    <source>
        <dbReference type="EMBL" id="BCX42842.1"/>
    </source>
</evidence>
<dbReference type="EMBL" id="NIXP01000114">
    <property type="protein sequence ID" value="OWR29738.1"/>
    <property type="molecule type" value="Genomic_DNA"/>
</dbReference>
<protein>
    <recommendedName>
        <fullName evidence="5">Phage-related protein</fullName>
    </recommendedName>
</protein>
<name>A0A246KVM8_9GAMM</name>
<reference evidence="2 3" key="1">
    <citation type="submission" date="2017-06" db="EMBL/GenBank/DDBJ databases">
        <authorList>
            <person name="Kim H.J."/>
            <person name="Triplett B.A."/>
        </authorList>
    </citation>
    <scope>NUCLEOTIDE SEQUENCE [LARGE SCALE GENOMIC DNA]</scope>
    <source>
        <strain evidence="2 3">S18795</strain>
    </source>
</reference>
<evidence type="ECO:0000313" key="2">
    <source>
        <dbReference type="EMBL" id="OWR29738.1"/>
    </source>
</evidence>
<accession>A0A246KVM8</accession>
<sequence length="184" mass="19787">MANDPFPPTLDPLIAAIEAAIRARFPGFASVEFHRDANAEGMPLPACLLAMTRCDRSRDNNDGSGLLQATLRFEARIALPATEADTAIQLRNAALALATWLHQLGRFPGVASGAIDVIAALPEDPAAAQPGLRTWIVEWSLPVALGDNRWDDTGGVVPQASYSFAPEIGRIHESRYQPLPERAP</sequence>
<reference evidence="1 4" key="2">
    <citation type="submission" date="2021-05" db="EMBL/GenBank/DDBJ databases">
        <title>Complete Genome Sequence of Stenotrophomonas pavanii strain Y.</title>
        <authorList>
            <person name="Dohra H."/>
            <person name="Mohad Din A.R.J."/>
            <person name="Suzuki K."/>
            <person name="Fatma A."/>
            <person name="Honjyo M."/>
            <person name="Nishimura T."/>
            <person name="Moriuch R."/>
            <person name="Masuda K."/>
            <person name="Minoura A."/>
            <person name="Tashiro Y."/>
            <person name="Futamata H."/>
        </authorList>
    </citation>
    <scope>NUCLEOTIDE SEQUENCE [LARGE SCALE GENOMIC DNA]</scope>
    <source>
        <strain evidence="1">Berkeley</strain>
        <strain evidence="4">Y</strain>
    </source>
</reference>
<evidence type="ECO:0000313" key="4">
    <source>
        <dbReference type="Proteomes" id="UP000825066"/>
    </source>
</evidence>
<proteinExistence type="predicted"/>
<keyword evidence="4" id="KW-1185">Reference proteome</keyword>
<dbReference type="Proteomes" id="UP000197904">
    <property type="component" value="Unassembled WGS sequence"/>
</dbReference>